<evidence type="ECO:0000256" key="1">
    <source>
        <dbReference type="SAM" id="SignalP"/>
    </source>
</evidence>
<organism evidence="3 4">
    <name type="scientific">Candidatus Campylobacter infans</name>
    <dbReference type="NCBI Taxonomy" id="2561898"/>
    <lineage>
        <taxon>Bacteria</taxon>
        <taxon>Pseudomonadati</taxon>
        <taxon>Campylobacterota</taxon>
        <taxon>Epsilonproteobacteria</taxon>
        <taxon>Campylobacterales</taxon>
        <taxon>Campylobacteraceae</taxon>
        <taxon>Campylobacter</taxon>
    </lineage>
</organism>
<evidence type="ECO:0000313" key="4">
    <source>
        <dbReference type="Proteomes" id="UP000509414"/>
    </source>
</evidence>
<dbReference type="InterPro" id="IPR036465">
    <property type="entry name" value="vWFA_dom_sf"/>
</dbReference>
<accession>A0A7H9CHD9</accession>
<protein>
    <submittedName>
        <fullName evidence="3">von Willebrand factor type A (VWA) domain-containing protein</fullName>
    </submittedName>
</protein>
<keyword evidence="1" id="KW-0732">Signal</keyword>
<evidence type="ECO:0000313" key="3">
    <source>
        <dbReference type="EMBL" id="QLI05547.1"/>
    </source>
</evidence>
<dbReference type="Gene3D" id="3.40.50.410">
    <property type="entry name" value="von Willebrand factor, type A domain"/>
    <property type="match status" value="1"/>
</dbReference>
<gene>
    <name evidence="3" type="ORF">CINF_1042</name>
</gene>
<dbReference type="Proteomes" id="UP000509414">
    <property type="component" value="Chromosome"/>
</dbReference>
<sequence length="355" mass="39983">MKKWFLCLLCFCFVYANDDIVIDEHYFNQMLYSLIFGASCDEKVAHQHSAFSPNTITVYNGSSIDGLKYDENSKQSKIIRFAGNFLVGGIKENANFISADRAISYTLQNDTLSVKSVCDKQSFSILHFKNGDFNIKLGTNPTKELAIVINANSSMQKYNAALKEIAPFIAQNIFKDGQNYAKISLVFFSGLNSTELGTFYDEQSFTKALNKIKSKNSQTKMLNLSLIKAMSNFTKDNGLTKEIYLISNAKPSDMQNSQKVLTLTQNLNQNIVKNSKNKAQNLVKIHTFAIGADLKYLKDLAQATNGTYHKASNAYDFKKQILTTSNDGKDFDMRKIDKEIRINKAHKAYDPDNPE</sequence>
<dbReference type="SMART" id="SM00327">
    <property type="entry name" value="VWA"/>
    <property type="match status" value="1"/>
</dbReference>
<dbReference type="AlphaFoldDB" id="A0A7H9CHD9"/>
<evidence type="ECO:0000259" key="2">
    <source>
        <dbReference type="PROSITE" id="PS50234"/>
    </source>
</evidence>
<reference evidence="3 4" key="1">
    <citation type="submission" date="2020-02" db="EMBL/GenBank/DDBJ databases">
        <title>Complete genome sequence of the novel Campylobacter species Candidatus Campylobacter infans.</title>
        <authorList>
            <person name="Duim B."/>
            <person name="Zomer A."/>
            <person name="van der Graaf L."/>
            <person name="Wagenaar J."/>
        </authorList>
    </citation>
    <scope>NUCLEOTIDE SEQUENCE [LARGE SCALE GENOMIC DNA]</scope>
    <source>
        <strain evidence="3 4">19S00001</strain>
    </source>
</reference>
<name>A0A7H9CHD9_9BACT</name>
<proteinExistence type="predicted"/>
<dbReference type="RefSeq" id="WP_179974748.1">
    <property type="nucleotide sequence ID" value="NZ_CP049075.1"/>
</dbReference>
<dbReference type="SUPFAM" id="SSF53300">
    <property type="entry name" value="vWA-like"/>
    <property type="match status" value="1"/>
</dbReference>
<dbReference type="KEGG" id="cinf:CINF_1042"/>
<feature type="domain" description="VWFA" evidence="2">
    <location>
        <begin position="144"/>
        <end position="340"/>
    </location>
</feature>
<dbReference type="InterPro" id="IPR002035">
    <property type="entry name" value="VWF_A"/>
</dbReference>
<dbReference type="PROSITE" id="PS50234">
    <property type="entry name" value="VWFA"/>
    <property type="match status" value="1"/>
</dbReference>
<keyword evidence="4" id="KW-1185">Reference proteome</keyword>
<dbReference type="EMBL" id="CP049075">
    <property type="protein sequence ID" value="QLI05547.1"/>
    <property type="molecule type" value="Genomic_DNA"/>
</dbReference>
<feature type="chain" id="PRO_5028854219" evidence="1">
    <location>
        <begin position="17"/>
        <end position="355"/>
    </location>
</feature>
<feature type="signal peptide" evidence="1">
    <location>
        <begin position="1"/>
        <end position="16"/>
    </location>
</feature>